<dbReference type="PIRSF" id="PIRSF019625">
    <property type="entry name" value="EVI_S2A"/>
    <property type="match status" value="1"/>
</dbReference>
<dbReference type="Proteomes" id="UP000694923">
    <property type="component" value="Unplaced"/>
</dbReference>
<feature type="transmembrane region" description="Helical" evidence="1">
    <location>
        <begin position="134"/>
        <end position="161"/>
    </location>
</feature>
<evidence type="ECO:0000313" key="4">
    <source>
        <dbReference type="RefSeq" id="XP_008587307.1"/>
    </source>
</evidence>
<keyword evidence="1" id="KW-1133">Transmembrane helix</keyword>
<evidence type="ECO:0000256" key="2">
    <source>
        <dbReference type="SAM" id="SignalP"/>
    </source>
</evidence>
<keyword evidence="2" id="KW-0732">Signal</keyword>
<dbReference type="PANTHER" id="PTHR15568">
    <property type="entry name" value="ECOTROPIC VIRAL INTEGRATION SITE 2A"/>
    <property type="match status" value="1"/>
</dbReference>
<dbReference type="GeneID" id="103604507"/>
<evidence type="ECO:0000256" key="1">
    <source>
        <dbReference type="SAM" id="Phobius"/>
    </source>
</evidence>
<accession>A0ABM0S366</accession>
<feature type="chain" id="PRO_5045433159" evidence="2">
    <location>
        <begin position="22"/>
        <end position="251"/>
    </location>
</feature>
<reference evidence="4" key="1">
    <citation type="submission" date="2025-08" db="UniProtKB">
        <authorList>
            <consortium name="RefSeq"/>
        </authorList>
    </citation>
    <scope>IDENTIFICATION</scope>
</reference>
<dbReference type="InterPro" id="IPR008608">
    <property type="entry name" value="Ectropic_vir_integratn_site_2A"/>
</dbReference>
<organism evidence="3 4">
    <name type="scientific">Galeopterus variegatus</name>
    <name type="common">Malayan flying lemur</name>
    <name type="synonym">Cynocephalus variegatus</name>
    <dbReference type="NCBI Taxonomy" id="482537"/>
    <lineage>
        <taxon>Eukaryota</taxon>
        <taxon>Metazoa</taxon>
        <taxon>Chordata</taxon>
        <taxon>Craniata</taxon>
        <taxon>Vertebrata</taxon>
        <taxon>Euteleostomi</taxon>
        <taxon>Mammalia</taxon>
        <taxon>Eutheria</taxon>
        <taxon>Euarchontoglires</taxon>
        <taxon>Dermoptera</taxon>
        <taxon>Cynocephalidae</taxon>
        <taxon>Galeopterus</taxon>
    </lineage>
</organism>
<evidence type="ECO:0000313" key="3">
    <source>
        <dbReference type="Proteomes" id="UP000694923"/>
    </source>
</evidence>
<protein>
    <submittedName>
        <fullName evidence="4">Protein EVI2A</fullName>
    </submittedName>
</protein>
<keyword evidence="3" id="KW-1185">Reference proteome</keyword>
<dbReference type="Pfam" id="PF05399">
    <property type="entry name" value="EVI2A"/>
    <property type="match status" value="1"/>
</dbReference>
<dbReference type="RefSeq" id="XP_008587307.1">
    <property type="nucleotide sequence ID" value="XM_008589085.1"/>
</dbReference>
<name>A0ABM0S366_GALVR</name>
<feature type="signal peptide" evidence="2">
    <location>
        <begin position="1"/>
        <end position="21"/>
    </location>
</feature>
<sequence>MDMEHTGHYLHLAFLMTTVFSLSPGTKVNYTHLWANTTTAWDTVILNKMGRNQNENINTNSVTPEVDYKGNSTNMPEIATSSHFVSLIPKSEQELYTPSVVRNRSSTVQNIENISKSPGEIFKKDSCEENNNNMAMLICLIIIAVLFLICTLLFLSTVVLANKVSSLRRSKQVGKRQPRSNGDFLASSGLWTAESDTWKRAKQLTGPNLMMQSTGVLTAMRERKDEEETEKLTNRCFSEEKCKVAMKKVME</sequence>
<dbReference type="PANTHER" id="PTHR15568:SF0">
    <property type="entry name" value="PROTEIN EVI2A"/>
    <property type="match status" value="1"/>
</dbReference>
<keyword evidence="1" id="KW-0812">Transmembrane</keyword>
<gene>
    <name evidence="4" type="primary">EVI2A</name>
</gene>
<proteinExistence type="predicted"/>
<keyword evidence="1" id="KW-0472">Membrane</keyword>